<evidence type="ECO:0000313" key="3">
    <source>
        <dbReference type="Proteomes" id="UP001221142"/>
    </source>
</evidence>
<evidence type="ECO:0000256" key="1">
    <source>
        <dbReference type="SAM" id="MobiDB-lite"/>
    </source>
</evidence>
<organism evidence="2 3">
    <name type="scientific">Roridomyces roridus</name>
    <dbReference type="NCBI Taxonomy" id="1738132"/>
    <lineage>
        <taxon>Eukaryota</taxon>
        <taxon>Fungi</taxon>
        <taxon>Dikarya</taxon>
        <taxon>Basidiomycota</taxon>
        <taxon>Agaricomycotina</taxon>
        <taxon>Agaricomycetes</taxon>
        <taxon>Agaricomycetidae</taxon>
        <taxon>Agaricales</taxon>
        <taxon>Marasmiineae</taxon>
        <taxon>Mycenaceae</taxon>
        <taxon>Roridomyces</taxon>
    </lineage>
</organism>
<gene>
    <name evidence="2" type="ORF">FB45DRAFT_407592</name>
</gene>
<dbReference type="EMBL" id="JARKIF010000005">
    <property type="protein sequence ID" value="KAJ7638636.1"/>
    <property type="molecule type" value="Genomic_DNA"/>
</dbReference>
<name>A0AAD7C414_9AGAR</name>
<evidence type="ECO:0000313" key="2">
    <source>
        <dbReference type="EMBL" id="KAJ7638636.1"/>
    </source>
</evidence>
<feature type="region of interest" description="Disordered" evidence="1">
    <location>
        <begin position="208"/>
        <end position="243"/>
    </location>
</feature>
<keyword evidence="3" id="KW-1185">Reference proteome</keyword>
<dbReference type="Proteomes" id="UP001221142">
    <property type="component" value="Unassembled WGS sequence"/>
</dbReference>
<comment type="caution">
    <text evidence="2">The sequence shown here is derived from an EMBL/GenBank/DDBJ whole genome shotgun (WGS) entry which is preliminary data.</text>
</comment>
<accession>A0AAD7C414</accession>
<protein>
    <submittedName>
        <fullName evidence="2">Uncharacterized protein</fullName>
    </submittedName>
</protein>
<reference evidence="2" key="1">
    <citation type="submission" date="2023-03" db="EMBL/GenBank/DDBJ databases">
        <title>Massive genome expansion in bonnet fungi (Mycena s.s.) driven by repeated elements and novel gene families across ecological guilds.</title>
        <authorList>
            <consortium name="Lawrence Berkeley National Laboratory"/>
            <person name="Harder C.B."/>
            <person name="Miyauchi S."/>
            <person name="Viragh M."/>
            <person name="Kuo A."/>
            <person name="Thoen E."/>
            <person name="Andreopoulos B."/>
            <person name="Lu D."/>
            <person name="Skrede I."/>
            <person name="Drula E."/>
            <person name="Henrissat B."/>
            <person name="Morin E."/>
            <person name="Kohler A."/>
            <person name="Barry K."/>
            <person name="LaButti K."/>
            <person name="Morin E."/>
            <person name="Salamov A."/>
            <person name="Lipzen A."/>
            <person name="Mereny Z."/>
            <person name="Hegedus B."/>
            <person name="Baldrian P."/>
            <person name="Stursova M."/>
            <person name="Weitz H."/>
            <person name="Taylor A."/>
            <person name="Grigoriev I.V."/>
            <person name="Nagy L.G."/>
            <person name="Martin F."/>
            <person name="Kauserud H."/>
        </authorList>
    </citation>
    <scope>NUCLEOTIDE SEQUENCE</scope>
    <source>
        <strain evidence="2">9284</strain>
    </source>
</reference>
<proteinExistence type="predicted"/>
<sequence length="368" mass="41887">MTMLTTKPRLTLTPCGHAGGRGHDITHSVPPEMSEQERAWWSNPYLRMLASPMRQCSLTGRYLPKDFLVRLARFKIPEPLHKRGKVPPFVIFPDGLQHHTFKARKSGRGMYLICARQWLDLFLSPRYKRFGVAPPRLAEQISHILRLRVLQELLLIAKRVQSLYRGRSGPAPALLRRLTRAELAQLRTTGVIPHPGALAVIICPPVNRDPTTKERPSVQGSMTDAPLEDAQPATPKRATPPLSVLHPTSLRLNEDELDVEPHVKEQIPLYNGVALFPGRVQRARLHELLTKILRVEGAWRFTTHTRLEQVQGSKKGEHKASHAFLVCPSEEVDMAPLAVALWRVRMWEGQSQQVDCPPWVEEKRRMQF</sequence>
<dbReference type="AlphaFoldDB" id="A0AAD7C414"/>